<evidence type="ECO:0000313" key="6">
    <source>
        <dbReference type="EMBL" id="PTU33207.1"/>
    </source>
</evidence>
<gene>
    <name evidence="6" type="ORF">CJD38_03650</name>
</gene>
<evidence type="ECO:0000256" key="5">
    <source>
        <dbReference type="ARBA" id="ARBA00031841"/>
    </source>
</evidence>
<protein>
    <recommendedName>
        <fullName evidence="3">Large ribosomal RNA subunit accumulation protein YceD</fullName>
    </recommendedName>
    <alternativeName>
        <fullName evidence="5">23S rRNA accumulation protein YceD</fullName>
    </alternativeName>
</protein>
<proteinExistence type="inferred from homology"/>
<keyword evidence="4" id="KW-0690">Ribosome biogenesis</keyword>
<evidence type="ECO:0000256" key="2">
    <source>
        <dbReference type="ARBA" id="ARBA00010740"/>
    </source>
</evidence>
<dbReference type="GO" id="GO:0005829">
    <property type="term" value="C:cytosol"/>
    <property type="evidence" value="ECO:0007669"/>
    <property type="project" value="TreeGrafter"/>
</dbReference>
<name>A0A2T5MKV5_9GAMM</name>
<dbReference type="InterPro" id="IPR039255">
    <property type="entry name" value="YceD_bac"/>
</dbReference>
<organism evidence="6 7">
    <name type="scientific">Stenotrophobium rhamnosiphilum</name>
    <dbReference type="NCBI Taxonomy" id="2029166"/>
    <lineage>
        <taxon>Bacteria</taxon>
        <taxon>Pseudomonadati</taxon>
        <taxon>Pseudomonadota</taxon>
        <taxon>Gammaproteobacteria</taxon>
        <taxon>Nevskiales</taxon>
        <taxon>Nevskiaceae</taxon>
        <taxon>Stenotrophobium</taxon>
    </lineage>
</organism>
<dbReference type="Pfam" id="PF02620">
    <property type="entry name" value="YceD"/>
    <property type="match status" value="1"/>
</dbReference>
<evidence type="ECO:0000256" key="4">
    <source>
        <dbReference type="ARBA" id="ARBA00022517"/>
    </source>
</evidence>
<dbReference type="OrthoDB" id="9786771at2"/>
<accession>A0A2T5MKV5</accession>
<dbReference type="EMBL" id="QANS01000001">
    <property type="protein sequence ID" value="PTU33207.1"/>
    <property type="molecule type" value="Genomic_DNA"/>
</dbReference>
<comment type="similarity">
    <text evidence="2">Belongs to the DUF177 domain family.</text>
</comment>
<comment type="function">
    <text evidence="1">Plays a role in synthesis, processing and/or stability of 23S rRNA.</text>
</comment>
<dbReference type="Proteomes" id="UP000244248">
    <property type="component" value="Unassembled WGS sequence"/>
</dbReference>
<dbReference type="GO" id="GO:0042254">
    <property type="term" value="P:ribosome biogenesis"/>
    <property type="evidence" value="ECO:0007669"/>
    <property type="project" value="UniProtKB-KW"/>
</dbReference>
<evidence type="ECO:0000256" key="3">
    <source>
        <dbReference type="ARBA" id="ARBA00015716"/>
    </source>
</evidence>
<sequence>MPIPQKIRVSTAVNRREHYVGELALSTLPKLSGLLADDASVMQVDLLACKIIGLPALTGVVEGPLKLECSRCNKPYQLGLRHELDLRLVSSEEEEQRLMQDCEPYWVQDDELALRDLLEDELLLALPMLPRCDSCENIVNGIGAGATESAAPKQEPRRENPFAALKKFKL</sequence>
<dbReference type="RefSeq" id="WP_107938914.1">
    <property type="nucleotide sequence ID" value="NZ_QANS01000001.1"/>
</dbReference>
<evidence type="ECO:0000313" key="7">
    <source>
        <dbReference type="Proteomes" id="UP000244248"/>
    </source>
</evidence>
<reference evidence="6 7" key="1">
    <citation type="submission" date="2018-04" db="EMBL/GenBank/DDBJ databases">
        <title>Novel species isolated from glacier.</title>
        <authorList>
            <person name="Liu Q."/>
            <person name="Xin Y.-H."/>
        </authorList>
    </citation>
    <scope>NUCLEOTIDE SEQUENCE [LARGE SCALE GENOMIC DNA]</scope>
    <source>
        <strain evidence="6 7">GT1R17</strain>
    </source>
</reference>
<keyword evidence="7" id="KW-1185">Reference proteome</keyword>
<dbReference type="PANTHER" id="PTHR38099:SF1">
    <property type="entry name" value="LARGE RIBOSOMAL RNA SUBUNIT ACCUMULATION PROTEIN YCED"/>
    <property type="match status" value="1"/>
</dbReference>
<evidence type="ECO:0000256" key="1">
    <source>
        <dbReference type="ARBA" id="ARBA00002868"/>
    </source>
</evidence>
<comment type="caution">
    <text evidence="6">The sequence shown here is derived from an EMBL/GenBank/DDBJ whole genome shotgun (WGS) entry which is preliminary data.</text>
</comment>
<dbReference type="PANTHER" id="PTHR38099">
    <property type="entry name" value="LARGE RIBOSOMAL RNA SUBUNIT ACCUMULATION PROTEIN YCED"/>
    <property type="match status" value="1"/>
</dbReference>
<dbReference type="AlphaFoldDB" id="A0A2T5MKV5"/>
<dbReference type="InterPro" id="IPR003772">
    <property type="entry name" value="YceD"/>
</dbReference>